<dbReference type="InterPro" id="IPR020472">
    <property type="entry name" value="WD40_PAC1"/>
</dbReference>
<dbReference type="InterPro" id="IPR015943">
    <property type="entry name" value="WD40/YVTN_repeat-like_dom_sf"/>
</dbReference>
<name>A0A9Q0ML06_9DIPT</name>
<dbReference type="PROSITE" id="PS00678">
    <property type="entry name" value="WD_REPEATS_1"/>
    <property type="match status" value="1"/>
</dbReference>
<dbReference type="GO" id="GO:0007165">
    <property type="term" value="P:signal transduction"/>
    <property type="evidence" value="ECO:0007669"/>
    <property type="project" value="UniProtKB-KW"/>
</dbReference>
<dbReference type="OrthoDB" id="10255630at2759"/>
<proteinExistence type="inferred from homology"/>
<feature type="repeat" description="WD" evidence="5">
    <location>
        <begin position="324"/>
        <end position="356"/>
    </location>
</feature>
<keyword evidence="2 5" id="KW-0853">WD repeat</keyword>
<dbReference type="Gene3D" id="2.130.10.10">
    <property type="entry name" value="YVTN repeat-like/Quinoprotein amine dehydrogenase"/>
    <property type="match status" value="1"/>
</dbReference>
<feature type="repeat" description="WD" evidence="5">
    <location>
        <begin position="238"/>
        <end position="279"/>
    </location>
</feature>
<evidence type="ECO:0000256" key="5">
    <source>
        <dbReference type="PROSITE-ProRule" id="PRU00221"/>
    </source>
</evidence>
<dbReference type="PROSITE" id="PS50294">
    <property type="entry name" value="WD_REPEATS_REGION"/>
    <property type="match status" value="4"/>
</dbReference>
<dbReference type="PIRSF" id="PIRSF002394">
    <property type="entry name" value="GN-bd_beta"/>
    <property type="match status" value="1"/>
</dbReference>
<comment type="caution">
    <text evidence="6">The sequence shown here is derived from an EMBL/GenBank/DDBJ whole genome shotgun (WGS) entry which is preliminary data.</text>
</comment>
<feature type="repeat" description="WD" evidence="5">
    <location>
        <begin position="155"/>
        <end position="195"/>
    </location>
</feature>
<evidence type="ECO:0000256" key="1">
    <source>
        <dbReference type="ARBA" id="ARBA00009768"/>
    </source>
</evidence>
<sequence length="356" mass="38998">RQLLNHKNKMPPKEDPEVAPLRDELNALFAKFKEEQNKVADCTLAEKCGDLGDIPKIRLVTKKILKGHINKVNSVHYAGDSRHCVSGSLDGKLIIWDTWTGNKVQVIPLRSSWVMSVAFAPSGNFVACGGMDNMCTVYDVNNRDATGAAKIVRELAGYEGFLSSCRFLDDSHILTGSGDMKICIWDLESGKKTTEFDAHCGDVVTISLAPDGNTYLTGSVDKTCKLWDVRETSPRQVFVGHSADVNSVCYHPSGQTFATASEDKSARLFDIRSDQQIASYAPPNANSGFTSCALSLSGRYILCGSDDNDIHAWDTLKTCYNGSLHGHENRVTSICMAPNGMALASCSWDNFVRVWV</sequence>
<keyword evidence="7" id="KW-1185">Reference proteome</keyword>
<evidence type="ECO:0000313" key="7">
    <source>
        <dbReference type="Proteomes" id="UP001151699"/>
    </source>
</evidence>
<evidence type="ECO:0000256" key="2">
    <source>
        <dbReference type="ARBA" id="ARBA00022574"/>
    </source>
</evidence>
<protein>
    <submittedName>
        <fullName evidence="6">Guanine nucleotide-binding protein subunit beta-2</fullName>
    </submittedName>
</protein>
<dbReference type="PROSITE" id="PS50082">
    <property type="entry name" value="WD_REPEATS_2"/>
    <property type="match status" value="5"/>
</dbReference>
<feature type="repeat" description="WD" evidence="5">
    <location>
        <begin position="65"/>
        <end position="106"/>
    </location>
</feature>
<keyword evidence="3" id="KW-0677">Repeat</keyword>
<reference evidence="6" key="1">
    <citation type="submission" date="2022-07" db="EMBL/GenBank/DDBJ databases">
        <authorList>
            <person name="Trinca V."/>
            <person name="Uliana J.V.C."/>
            <person name="Torres T.T."/>
            <person name="Ward R.J."/>
            <person name="Monesi N."/>
        </authorList>
    </citation>
    <scope>NUCLEOTIDE SEQUENCE</scope>
    <source>
        <strain evidence="6">HSMRA1968</strain>
        <tissue evidence="6">Whole embryos</tissue>
    </source>
</reference>
<dbReference type="PRINTS" id="PR00319">
    <property type="entry name" value="GPROTEINB"/>
</dbReference>
<accession>A0A9Q0ML06</accession>
<dbReference type="InterPro" id="IPR036322">
    <property type="entry name" value="WD40_repeat_dom_sf"/>
</dbReference>
<feature type="repeat" description="WD" evidence="5">
    <location>
        <begin position="196"/>
        <end position="237"/>
    </location>
</feature>
<dbReference type="Pfam" id="PF25391">
    <property type="entry name" value="WD40_Gbeta"/>
    <property type="match status" value="1"/>
</dbReference>
<evidence type="ECO:0000313" key="6">
    <source>
        <dbReference type="EMBL" id="KAJ6633211.1"/>
    </source>
</evidence>
<comment type="similarity">
    <text evidence="1">Belongs to the WD repeat G protein beta family.</text>
</comment>
<dbReference type="AlphaFoldDB" id="A0A9Q0ML06"/>
<dbReference type="PRINTS" id="PR00320">
    <property type="entry name" value="GPROTEINBRPT"/>
</dbReference>
<dbReference type="InterPro" id="IPR016346">
    <property type="entry name" value="G-protein_beta_1-5"/>
</dbReference>
<dbReference type="CDD" id="cd00200">
    <property type="entry name" value="WD40"/>
    <property type="match status" value="1"/>
</dbReference>
<dbReference type="SMART" id="SM00320">
    <property type="entry name" value="WD40"/>
    <property type="match status" value="7"/>
</dbReference>
<gene>
    <name evidence="6" type="primary">Gbeta76C</name>
    <name evidence="6" type="ORF">Bhyg_15538</name>
</gene>
<dbReference type="SUPFAM" id="SSF50978">
    <property type="entry name" value="WD40 repeat-like"/>
    <property type="match status" value="1"/>
</dbReference>
<dbReference type="Proteomes" id="UP001151699">
    <property type="component" value="Unassembled WGS sequence"/>
</dbReference>
<dbReference type="PANTHER" id="PTHR19850">
    <property type="entry name" value="GUANINE NUCLEOTIDE-BINDING PROTEIN BETA G PROTEIN BETA"/>
    <property type="match status" value="1"/>
</dbReference>
<dbReference type="InterPro" id="IPR019775">
    <property type="entry name" value="WD40_repeat_CS"/>
</dbReference>
<dbReference type="InterPro" id="IPR001680">
    <property type="entry name" value="WD40_rpt"/>
</dbReference>
<dbReference type="InterPro" id="IPR001632">
    <property type="entry name" value="WD40_G-protein_beta-like"/>
</dbReference>
<evidence type="ECO:0000256" key="4">
    <source>
        <dbReference type="ARBA" id="ARBA00023224"/>
    </source>
</evidence>
<keyword evidence="4" id="KW-0807">Transducer</keyword>
<feature type="non-terminal residue" evidence="6">
    <location>
        <position position="356"/>
    </location>
</feature>
<evidence type="ECO:0000256" key="3">
    <source>
        <dbReference type="ARBA" id="ARBA00022737"/>
    </source>
</evidence>
<organism evidence="6 7">
    <name type="scientific">Pseudolycoriella hygida</name>
    <dbReference type="NCBI Taxonomy" id="35572"/>
    <lineage>
        <taxon>Eukaryota</taxon>
        <taxon>Metazoa</taxon>
        <taxon>Ecdysozoa</taxon>
        <taxon>Arthropoda</taxon>
        <taxon>Hexapoda</taxon>
        <taxon>Insecta</taxon>
        <taxon>Pterygota</taxon>
        <taxon>Neoptera</taxon>
        <taxon>Endopterygota</taxon>
        <taxon>Diptera</taxon>
        <taxon>Nematocera</taxon>
        <taxon>Sciaroidea</taxon>
        <taxon>Sciaridae</taxon>
        <taxon>Pseudolycoriella</taxon>
    </lineage>
</organism>
<dbReference type="EMBL" id="WJQU01002137">
    <property type="protein sequence ID" value="KAJ6633211.1"/>
    <property type="molecule type" value="Genomic_DNA"/>
</dbReference>